<dbReference type="NCBIfam" id="TIGR01727">
    <property type="entry name" value="oligo_HPY"/>
    <property type="match status" value="1"/>
</dbReference>
<dbReference type="InterPro" id="IPR017871">
    <property type="entry name" value="ABC_transporter-like_CS"/>
</dbReference>
<accession>A0ABU5EC97</accession>
<keyword evidence="7 11" id="KW-0067">ATP-binding</keyword>
<dbReference type="RefSeq" id="WP_320508709.1">
    <property type="nucleotide sequence ID" value="NZ_JAXCLW010000003.1"/>
</dbReference>
<keyword evidence="3" id="KW-0813">Transport</keyword>
<dbReference type="PROSITE" id="PS50893">
    <property type="entry name" value="ABC_TRANSPORTER_2"/>
    <property type="match status" value="1"/>
</dbReference>
<comment type="subcellular location">
    <subcellularLocation>
        <location evidence="1">Cell inner membrane</location>
        <topology evidence="1">Peripheral membrane protein</topology>
    </subcellularLocation>
</comment>
<evidence type="ECO:0000256" key="3">
    <source>
        <dbReference type="ARBA" id="ARBA00022448"/>
    </source>
</evidence>
<evidence type="ECO:0000256" key="9">
    <source>
        <dbReference type="ARBA" id="ARBA00023136"/>
    </source>
</evidence>
<evidence type="ECO:0000313" key="11">
    <source>
        <dbReference type="EMBL" id="MDY0883635.1"/>
    </source>
</evidence>
<comment type="similarity">
    <text evidence="2">Belongs to the ABC transporter superfamily.</text>
</comment>
<evidence type="ECO:0000259" key="10">
    <source>
        <dbReference type="PROSITE" id="PS50893"/>
    </source>
</evidence>
<evidence type="ECO:0000256" key="4">
    <source>
        <dbReference type="ARBA" id="ARBA00022475"/>
    </source>
</evidence>
<dbReference type="EMBL" id="JAXCLW010000003">
    <property type="protein sequence ID" value="MDY0883635.1"/>
    <property type="molecule type" value="Genomic_DNA"/>
</dbReference>
<name>A0ABU5EC97_9PROT</name>
<gene>
    <name evidence="11" type="ORF">SMD27_12335</name>
</gene>
<evidence type="ECO:0000256" key="5">
    <source>
        <dbReference type="ARBA" id="ARBA00022519"/>
    </source>
</evidence>
<dbReference type="CDD" id="cd03257">
    <property type="entry name" value="ABC_NikE_OppD_transporters"/>
    <property type="match status" value="1"/>
</dbReference>
<dbReference type="InterPro" id="IPR027417">
    <property type="entry name" value="P-loop_NTPase"/>
</dbReference>
<dbReference type="PANTHER" id="PTHR43297:SF14">
    <property type="entry name" value="ATPASE AAA-TYPE CORE DOMAIN-CONTAINING PROTEIN"/>
    <property type="match status" value="1"/>
</dbReference>
<comment type="caution">
    <text evidence="11">The sequence shown here is derived from an EMBL/GenBank/DDBJ whole genome shotgun (WGS) entry which is preliminary data.</text>
</comment>
<feature type="domain" description="ABC transporter" evidence="10">
    <location>
        <begin position="7"/>
        <end position="257"/>
    </location>
</feature>
<dbReference type="SUPFAM" id="SSF52540">
    <property type="entry name" value="P-loop containing nucleoside triphosphate hydrolases"/>
    <property type="match status" value="1"/>
</dbReference>
<dbReference type="InterPro" id="IPR050388">
    <property type="entry name" value="ABC_Ni/Peptide_Import"/>
</dbReference>
<keyword evidence="12" id="KW-1185">Reference proteome</keyword>
<organism evidence="11 12">
    <name type="scientific">Dongia soli</name>
    <dbReference type="NCBI Taxonomy" id="600628"/>
    <lineage>
        <taxon>Bacteria</taxon>
        <taxon>Pseudomonadati</taxon>
        <taxon>Pseudomonadota</taxon>
        <taxon>Alphaproteobacteria</taxon>
        <taxon>Rhodospirillales</taxon>
        <taxon>Dongiaceae</taxon>
        <taxon>Dongia</taxon>
    </lineage>
</organism>
<dbReference type="Gene3D" id="3.40.50.300">
    <property type="entry name" value="P-loop containing nucleotide triphosphate hydrolases"/>
    <property type="match status" value="1"/>
</dbReference>
<dbReference type="PROSITE" id="PS00211">
    <property type="entry name" value="ABC_TRANSPORTER_1"/>
    <property type="match status" value="1"/>
</dbReference>
<keyword evidence="4" id="KW-1003">Cell membrane</keyword>
<dbReference type="Pfam" id="PF00005">
    <property type="entry name" value="ABC_tran"/>
    <property type="match status" value="1"/>
</dbReference>
<keyword evidence="6" id="KW-0547">Nucleotide-binding</keyword>
<evidence type="ECO:0000313" key="12">
    <source>
        <dbReference type="Proteomes" id="UP001279642"/>
    </source>
</evidence>
<dbReference type="InterPro" id="IPR003439">
    <property type="entry name" value="ABC_transporter-like_ATP-bd"/>
</dbReference>
<sequence length="336" mass="36315">MSDAPLLEVSNLSVGLGTPGASLEVVHQASFTVADGKTLGLVGESGCGKSITMLALMGLLGPEMTVSGSIKLRGVELIGMSQRELSRLRGNRIAMIFQDPMTSLNPVMTIGQQLGEAIAIHHHGLSRRTRAERAMELLKLVAIPFPERRLLQYPHELSGGMRQRVMIAIAMANDPELLIADEPTTALDVTIQAQIMELLQRLRAERNMGLVLISHDLGVVAEIADEVAIMYAGRICEKGTVPAVFDRPHHPYTHGLLASLPKIDRVEDKLTVIPGSLPPLASRPKGCRFHPRCHYAQGICATEEPSLRPVDDVAVACHFAETVLTATATGHEETSE</sequence>
<dbReference type="Proteomes" id="UP001279642">
    <property type="component" value="Unassembled WGS sequence"/>
</dbReference>
<keyword evidence="9" id="KW-0472">Membrane</keyword>
<keyword evidence="5" id="KW-0997">Cell inner membrane</keyword>
<reference evidence="11 12" key="1">
    <citation type="journal article" date="2016" name="Antonie Van Leeuwenhoek">
        <title>Dongia soli sp. nov., isolated from soil from Dokdo, Korea.</title>
        <authorList>
            <person name="Kim D.U."/>
            <person name="Lee H."/>
            <person name="Kim H."/>
            <person name="Kim S.G."/>
            <person name="Ka J.O."/>
        </authorList>
    </citation>
    <scope>NUCLEOTIDE SEQUENCE [LARGE SCALE GENOMIC DNA]</scope>
    <source>
        <strain evidence="11 12">D78</strain>
    </source>
</reference>
<dbReference type="InterPro" id="IPR013563">
    <property type="entry name" value="Oligopep_ABC_C"/>
</dbReference>
<protein>
    <submittedName>
        <fullName evidence="11">ABC transporter ATP-binding protein</fullName>
    </submittedName>
</protein>
<evidence type="ECO:0000256" key="1">
    <source>
        <dbReference type="ARBA" id="ARBA00004417"/>
    </source>
</evidence>
<dbReference type="GO" id="GO:0005524">
    <property type="term" value="F:ATP binding"/>
    <property type="evidence" value="ECO:0007669"/>
    <property type="project" value="UniProtKB-KW"/>
</dbReference>
<evidence type="ECO:0000256" key="6">
    <source>
        <dbReference type="ARBA" id="ARBA00022741"/>
    </source>
</evidence>
<dbReference type="Pfam" id="PF08352">
    <property type="entry name" value="oligo_HPY"/>
    <property type="match status" value="1"/>
</dbReference>
<evidence type="ECO:0000256" key="8">
    <source>
        <dbReference type="ARBA" id="ARBA00022967"/>
    </source>
</evidence>
<dbReference type="InterPro" id="IPR003593">
    <property type="entry name" value="AAA+_ATPase"/>
</dbReference>
<proteinExistence type="inferred from homology"/>
<evidence type="ECO:0000256" key="7">
    <source>
        <dbReference type="ARBA" id="ARBA00022840"/>
    </source>
</evidence>
<keyword evidence="8" id="KW-1278">Translocase</keyword>
<evidence type="ECO:0000256" key="2">
    <source>
        <dbReference type="ARBA" id="ARBA00005417"/>
    </source>
</evidence>
<dbReference type="PANTHER" id="PTHR43297">
    <property type="entry name" value="OLIGOPEPTIDE TRANSPORT ATP-BINDING PROTEIN APPD"/>
    <property type="match status" value="1"/>
</dbReference>
<dbReference type="SMART" id="SM00382">
    <property type="entry name" value="AAA"/>
    <property type="match status" value="1"/>
</dbReference>